<dbReference type="PANTHER" id="PTHR38776">
    <property type="entry name" value="MLTA-INTERACTING PROTEIN-RELATED"/>
    <property type="match status" value="1"/>
</dbReference>
<evidence type="ECO:0000313" key="7">
    <source>
        <dbReference type="EMBL" id="SES31860.1"/>
    </source>
</evidence>
<keyword evidence="4" id="KW-0472">Membrane</keyword>
<dbReference type="EMBL" id="FOGU01000010">
    <property type="protein sequence ID" value="SES31860.1"/>
    <property type="molecule type" value="Genomic_DNA"/>
</dbReference>
<proteinExistence type="inferred from homology"/>
<evidence type="ECO:0000256" key="2">
    <source>
        <dbReference type="ARBA" id="ARBA00005722"/>
    </source>
</evidence>
<evidence type="ECO:0000256" key="4">
    <source>
        <dbReference type="ARBA" id="ARBA00023136"/>
    </source>
</evidence>
<dbReference type="SUPFAM" id="SSF56935">
    <property type="entry name" value="Porins"/>
    <property type="match status" value="1"/>
</dbReference>
<dbReference type="AlphaFoldDB" id="A0A1H9WD76"/>
<keyword evidence="8" id="KW-1185">Reference proteome</keyword>
<evidence type="ECO:0000256" key="5">
    <source>
        <dbReference type="ARBA" id="ARBA00023237"/>
    </source>
</evidence>
<evidence type="ECO:0000256" key="1">
    <source>
        <dbReference type="ARBA" id="ARBA00004442"/>
    </source>
</evidence>
<reference evidence="7 8" key="1">
    <citation type="submission" date="2016-10" db="EMBL/GenBank/DDBJ databases">
        <authorList>
            <person name="de Groot N.N."/>
        </authorList>
    </citation>
    <scope>NUCLEOTIDE SEQUENCE [LARGE SCALE GENOMIC DNA]</scope>
    <source>
        <strain evidence="7 8">DSM 23042</strain>
    </source>
</reference>
<keyword evidence="3 6" id="KW-0732">Signal</keyword>
<feature type="chain" id="PRO_5011486399" evidence="6">
    <location>
        <begin position="19"/>
        <end position="255"/>
    </location>
</feature>
<dbReference type="RefSeq" id="WP_092695412.1">
    <property type="nucleotide sequence ID" value="NZ_FOGU01000010.1"/>
</dbReference>
<evidence type="ECO:0000313" key="8">
    <source>
        <dbReference type="Proteomes" id="UP000198885"/>
    </source>
</evidence>
<dbReference type="InterPro" id="IPR010583">
    <property type="entry name" value="MipA"/>
</dbReference>
<dbReference type="Pfam" id="PF06629">
    <property type="entry name" value="MipA"/>
    <property type="match status" value="1"/>
</dbReference>
<dbReference type="PANTHER" id="PTHR38776:SF1">
    <property type="entry name" value="MLTA-INTERACTING PROTEIN-RELATED"/>
    <property type="match status" value="1"/>
</dbReference>
<keyword evidence="5" id="KW-0998">Cell outer membrane</keyword>
<name>A0A1H9WD76_9RHOB</name>
<protein>
    <submittedName>
        <fullName evidence="7">MltA-interacting protein MipA</fullName>
    </submittedName>
</protein>
<sequence>MRLPLILAIAACPLPALAQGADGNPDLIFSLRGGASVQPDYFGSSDYSLGPDVALRFGYLRLGGREFGSPDPDFEPRGFGLRGSFRYIGERSEDDSPELEGLDDVDAAVELGLGLGYTTQNFKAFADVRYGVIGHESLVGELGADLVARPNDRLTLTAGPRVLIGSDDYASTYFGVSASEAAQSTFGAYDAEGGIMSTGIELGATYEVNDNWAVEGAVTWDRLQNDAADSPIVEAGERDQYGVRIGVTRRITLDF</sequence>
<dbReference type="OrthoDB" id="5462484at2"/>
<comment type="subcellular location">
    <subcellularLocation>
        <location evidence="1">Cell outer membrane</location>
    </subcellularLocation>
</comment>
<dbReference type="GO" id="GO:0009279">
    <property type="term" value="C:cell outer membrane"/>
    <property type="evidence" value="ECO:0007669"/>
    <property type="project" value="UniProtKB-SubCell"/>
</dbReference>
<dbReference type="Proteomes" id="UP000198885">
    <property type="component" value="Unassembled WGS sequence"/>
</dbReference>
<comment type="similarity">
    <text evidence="2">Belongs to the MipA/OmpV family.</text>
</comment>
<dbReference type="STRING" id="641238.SAMN04490244_11087"/>
<feature type="signal peptide" evidence="6">
    <location>
        <begin position="1"/>
        <end position="18"/>
    </location>
</feature>
<accession>A0A1H9WD76</accession>
<evidence type="ECO:0000256" key="6">
    <source>
        <dbReference type="SAM" id="SignalP"/>
    </source>
</evidence>
<gene>
    <name evidence="7" type="ORF">SAMN04490244_11087</name>
</gene>
<organism evidence="7 8">
    <name type="scientific">Tranquillimonas rosea</name>
    <dbReference type="NCBI Taxonomy" id="641238"/>
    <lineage>
        <taxon>Bacteria</taxon>
        <taxon>Pseudomonadati</taxon>
        <taxon>Pseudomonadota</taxon>
        <taxon>Alphaproteobacteria</taxon>
        <taxon>Rhodobacterales</taxon>
        <taxon>Roseobacteraceae</taxon>
        <taxon>Tranquillimonas</taxon>
    </lineage>
</organism>
<evidence type="ECO:0000256" key="3">
    <source>
        <dbReference type="ARBA" id="ARBA00022729"/>
    </source>
</evidence>